<dbReference type="Proteomes" id="UP000777438">
    <property type="component" value="Unassembled WGS sequence"/>
</dbReference>
<comment type="caution">
    <text evidence="2">The sequence shown here is derived from an EMBL/GenBank/DDBJ whole genome shotgun (WGS) entry which is preliminary data.</text>
</comment>
<dbReference type="Pfam" id="PF00135">
    <property type="entry name" value="COesterase"/>
    <property type="match status" value="1"/>
</dbReference>
<reference evidence="2 3" key="1">
    <citation type="journal article" date="2021" name="Nat. Commun.">
        <title>Genetic determinants of endophytism in the Arabidopsis root mycobiome.</title>
        <authorList>
            <person name="Mesny F."/>
            <person name="Miyauchi S."/>
            <person name="Thiergart T."/>
            <person name="Pickel B."/>
            <person name="Atanasova L."/>
            <person name="Karlsson M."/>
            <person name="Huettel B."/>
            <person name="Barry K.W."/>
            <person name="Haridas S."/>
            <person name="Chen C."/>
            <person name="Bauer D."/>
            <person name="Andreopoulos W."/>
            <person name="Pangilinan J."/>
            <person name="LaButti K."/>
            <person name="Riley R."/>
            <person name="Lipzen A."/>
            <person name="Clum A."/>
            <person name="Drula E."/>
            <person name="Henrissat B."/>
            <person name="Kohler A."/>
            <person name="Grigoriev I.V."/>
            <person name="Martin F.M."/>
            <person name="Hacquard S."/>
        </authorList>
    </citation>
    <scope>NUCLEOTIDE SEQUENCE [LARGE SCALE GENOMIC DNA]</scope>
    <source>
        <strain evidence="2 3">MPI-CAGE-CH-0241</strain>
    </source>
</reference>
<keyword evidence="3" id="KW-1185">Reference proteome</keyword>
<dbReference type="SUPFAM" id="SSF53474">
    <property type="entry name" value="alpha/beta-Hydrolases"/>
    <property type="match status" value="1"/>
</dbReference>
<sequence length="277" mass="31063">MASGSLYLSPPQPWSAGIGLLARIKTDLASRGDTLEDGSAESLVQALVNCEISTVWLQQEPSLEKWEEKVGEVDALMISDTEYESAIWRNGIEEMSPADIINIIRECCGNSSKLEELYHIHPDRPQSCRHGVLDIINDTRFALPALEMAERWRKTDDKKVYQYIVDEANPWQASSRAHHAVDLIFLFGGVDISFNPGAEAIGTKMREAWLTFIHGGSPWAQTSIQAFGPLGRYEEIDTTEYRARRRMGCFEYLRTLGATKQREVSGRLGTGRVSLLN</sequence>
<dbReference type="Gene3D" id="3.40.50.1820">
    <property type="entry name" value="alpha/beta hydrolase"/>
    <property type="match status" value="1"/>
</dbReference>
<organism evidence="2 3">
    <name type="scientific">Thelonectria olida</name>
    <dbReference type="NCBI Taxonomy" id="1576542"/>
    <lineage>
        <taxon>Eukaryota</taxon>
        <taxon>Fungi</taxon>
        <taxon>Dikarya</taxon>
        <taxon>Ascomycota</taxon>
        <taxon>Pezizomycotina</taxon>
        <taxon>Sordariomycetes</taxon>
        <taxon>Hypocreomycetidae</taxon>
        <taxon>Hypocreales</taxon>
        <taxon>Nectriaceae</taxon>
        <taxon>Thelonectria</taxon>
    </lineage>
</organism>
<feature type="domain" description="Carboxylesterase type B" evidence="1">
    <location>
        <begin position="106"/>
        <end position="229"/>
    </location>
</feature>
<evidence type="ECO:0000259" key="1">
    <source>
        <dbReference type="Pfam" id="PF00135"/>
    </source>
</evidence>
<name>A0A9P8VM78_9HYPO</name>
<accession>A0A9P8VM78</accession>
<protein>
    <recommendedName>
        <fullName evidence="1">Carboxylesterase type B domain-containing protein</fullName>
    </recommendedName>
</protein>
<dbReference type="InterPro" id="IPR002018">
    <property type="entry name" value="CarbesteraseB"/>
</dbReference>
<evidence type="ECO:0000313" key="2">
    <source>
        <dbReference type="EMBL" id="KAH6867160.1"/>
    </source>
</evidence>
<dbReference type="AlphaFoldDB" id="A0A9P8VM78"/>
<dbReference type="OrthoDB" id="3200163at2759"/>
<proteinExistence type="predicted"/>
<dbReference type="InterPro" id="IPR029058">
    <property type="entry name" value="AB_hydrolase_fold"/>
</dbReference>
<dbReference type="EMBL" id="JAGPYM010000121">
    <property type="protein sequence ID" value="KAH6867160.1"/>
    <property type="molecule type" value="Genomic_DNA"/>
</dbReference>
<feature type="non-terminal residue" evidence="2">
    <location>
        <position position="1"/>
    </location>
</feature>
<gene>
    <name evidence="2" type="ORF">B0T10DRAFT_502649</name>
</gene>
<evidence type="ECO:0000313" key="3">
    <source>
        <dbReference type="Proteomes" id="UP000777438"/>
    </source>
</evidence>